<dbReference type="Proteomes" id="UP000234881">
    <property type="component" value="Unassembled WGS sequence"/>
</dbReference>
<accession>A0A2N5XRZ9</accession>
<dbReference type="EMBL" id="PKUQ01000016">
    <property type="protein sequence ID" value="PLW77301.1"/>
    <property type="molecule type" value="Genomic_DNA"/>
</dbReference>
<evidence type="ECO:0000313" key="3">
    <source>
        <dbReference type="Proteomes" id="UP000234881"/>
    </source>
</evidence>
<dbReference type="InterPro" id="IPR015000">
    <property type="entry name" value="EipB-like"/>
</dbReference>
<reference evidence="2 3" key="1">
    <citation type="submission" date="2018-01" db="EMBL/GenBank/DDBJ databases">
        <title>The draft genome sequence of Cohaesibacter sp. H1304.</title>
        <authorList>
            <person name="Wang N.-N."/>
            <person name="Du Z.-J."/>
        </authorList>
    </citation>
    <scope>NUCLEOTIDE SEQUENCE [LARGE SCALE GENOMIC DNA]</scope>
    <source>
        <strain evidence="2 3">H1304</strain>
    </source>
</reference>
<name>A0A2N5XRZ9_9HYPH</name>
<organism evidence="2 3">
    <name type="scientific">Cohaesibacter celericrescens</name>
    <dbReference type="NCBI Taxonomy" id="2067669"/>
    <lineage>
        <taxon>Bacteria</taxon>
        <taxon>Pseudomonadati</taxon>
        <taxon>Pseudomonadota</taxon>
        <taxon>Alphaproteobacteria</taxon>
        <taxon>Hyphomicrobiales</taxon>
        <taxon>Cohaesibacteraceae</taxon>
    </lineage>
</organism>
<gene>
    <name evidence="2" type="ORF">C0081_08110</name>
</gene>
<dbReference type="Pfam" id="PF08904">
    <property type="entry name" value="EipB_like"/>
    <property type="match status" value="1"/>
</dbReference>
<evidence type="ECO:0000256" key="1">
    <source>
        <dbReference type="SAM" id="SignalP"/>
    </source>
</evidence>
<dbReference type="OrthoDB" id="9815514at2"/>
<protein>
    <recommendedName>
        <fullName evidence="4">DUF1849 domain-containing protein</fullName>
    </recommendedName>
</protein>
<feature type="chain" id="PRO_5014827465" description="DUF1849 domain-containing protein" evidence="1">
    <location>
        <begin position="30"/>
        <end position="289"/>
    </location>
</feature>
<feature type="signal peptide" evidence="1">
    <location>
        <begin position="1"/>
        <end position="29"/>
    </location>
</feature>
<evidence type="ECO:0000313" key="2">
    <source>
        <dbReference type="EMBL" id="PLW77301.1"/>
    </source>
</evidence>
<sequence length="289" mass="31952">MHGLILRLLFKRSFVAGFLLVCCCSFVQAQTEHEVQVLAPHRVVYEIALSDKKSGVAQPASLFSLSGRMVYEMTGDVCDGYSMTQRLVTSSELTEGEMALEDVQLASFESPKGEGFQFATRRLLNQKLRQTLRGSAESAGESTQLSMKEPVKKELVLPHKALFPMGYLRAMIAAAKGGETIVSAYLFDGADRVGEYYHATASIGRERIGPDQTGALALMQGKRHWPVTIAYFIVGEQAEDMTPLYEISTELYENGVNSDLYLDFGDYALDATVTDLELLPQPDCRQSHD</sequence>
<keyword evidence="3" id="KW-1185">Reference proteome</keyword>
<proteinExistence type="predicted"/>
<comment type="caution">
    <text evidence="2">The sequence shown here is derived from an EMBL/GenBank/DDBJ whole genome shotgun (WGS) entry which is preliminary data.</text>
</comment>
<dbReference type="AlphaFoldDB" id="A0A2N5XRZ9"/>
<evidence type="ECO:0008006" key="4">
    <source>
        <dbReference type="Google" id="ProtNLM"/>
    </source>
</evidence>
<keyword evidence="1" id="KW-0732">Signal</keyword>